<feature type="binding site" evidence="9">
    <location>
        <position position="107"/>
    </location>
    <ligand>
        <name>chlorophyll b</name>
        <dbReference type="ChEBI" id="CHEBI:61721"/>
        <label>2</label>
    </ligand>
</feature>
<keyword evidence="5" id="KW-0150">Chloroplast</keyword>
<dbReference type="PANTHER" id="PTHR21649">
    <property type="entry name" value="CHLOROPHYLL A/B BINDING PROTEIN"/>
    <property type="match status" value="1"/>
</dbReference>
<organism evidence="11 12">
    <name type="scientific">Ectocarpus siliculosus</name>
    <name type="common">Brown alga</name>
    <name type="synonym">Conferva siliculosa</name>
    <dbReference type="NCBI Taxonomy" id="2880"/>
    <lineage>
        <taxon>Eukaryota</taxon>
        <taxon>Sar</taxon>
        <taxon>Stramenopiles</taxon>
        <taxon>Ochrophyta</taxon>
        <taxon>PX clade</taxon>
        <taxon>Phaeophyceae</taxon>
        <taxon>Ectocarpales</taxon>
        <taxon>Ectocarpaceae</taxon>
        <taxon>Ectocarpus</taxon>
    </lineage>
</organism>
<evidence type="ECO:0000256" key="6">
    <source>
        <dbReference type="ARBA" id="ARBA00022531"/>
    </source>
</evidence>
<keyword evidence="9" id="KW-0148">Chlorophyll</keyword>
<comment type="function">
    <text evidence="1">The light-harvesting complex (LHC) functions as a light receptor, it captures and delivers excitation energy to photosystems with which it is closely associated. Energy is transferred from the carotenoid and chlorophyll C (or B) to chlorophyll A and the photosynthetic reaction centers where it is used to synthesize ATP and reducing power.</text>
</comment>
<evidence type="ECO:0000256" key="1">
    <source>
        <dbReference type="ARBA" id="ARBA00004022"/>
    </source>
</evidence>
<dbReference type="GO" id="GO:0016168">
    <property type="term" value="F:chlorophyll binding"/>
    <property type="evidence" value="ECO:0007669"/>
    <property type="project" value="UniProtKB-KW"/>
</dbReference>
<feature type="binding site" description="axial binding residue" evidence="9">
    <location>
        <position position="176"/>
    </location>
    <ligand>
        <name>chlorophyll b</name>
        <dbReference type="ChEBI" id="CHEBI:61721"/>
        <label>3</label>
    </ligand>
    <ligandPart>
        <name>Mg</name>
        <dbReference type="ChEBI" id="CHEBI:25107"/>
    </ligandPart>
</feature>
<evidence type="ECO:0000256" key="4">
    <source>
        <dbReference type="ARBA" id="ARBA00011623"/>
    </source>
</evidence>
<evidence type="ECO:0000313" key="12">
    <source>
        <dbReference type="Proteomes" id="UP000002630"/>
    </source>
</evidence>
<name>D7G5Q8_ECTSI</name>
<dbReference type="EMBL" id="FN649751">
    <property type="protein sequence ID" value="CBJ27355.1"/>
    <property type="molecule type" value="Genomic_DNA"/>
</dbReference>
<evidence type="ECO:0000256" key="9">
    <source>
        <dbReference type="PIRSR" id="PIRSR601344-1"/>
    </source>
</evidence>
<keyword evidence="8" id="KW-0437">Light-harvesting polypeptide</keyword>
<sequence length="253" mass="27570">MMSSRLPVIPDTDAPRSVALPFLPRPEALDGTMIGDVGFDPLGFAAEDNLDRYREAELKHGRLAMVALAGWPVATLFLGLLTKLIPPATVCTGNGCAIDQTWSGSALPLEAIGNVSFVYWGSALALAVAAELVAIRRKQSSVGRVGPDEYRAGDLGLDPFNLADDEMRLREIKHGRLAMAAFAFHYAGVLLEKKGVVVGHQLWGSVCVYNLKWGMSSLPPPICYPRPEAALDTTLSWEIMYRVLSGFFKEPYY</sequence>
<dbReference type="GO" id="GO:0009507">
    <property type="term" value="C:chloroplast"/>
    <property type="evidence" value="ECO:0007669"/>
    <property type="project" value="UniProtKB-SubCell"/>
</dbReference>
<dbReference type="GO" id="GO:0016020">
    <property type="term" value="C:membrane"/>
    <property type="evidence" value="ECO:0007669"/>
    <property type="project" value="InterPro"/>
</dbReference>
<dbReference type="AlphaFoldDB" id="D7G5Q8"/>
<protein>
    <submittedName>
        <fullName evidence="11">Light harvesting complex protein</fullName>
    </submittedName>
</protein>
<feature type="transmembrane region" description="Helical" evidence="10">
    <location>
        <begin position="63"/>
        <end position="85"/>
    </location>
</feature>
<evidence type="ECO:0000256" key="8">
    <source>
        <dbReference type="ARBA" id="ARBA00023243"/>
    </source>
</evidence>
<feature type="binding site" evidence="9">
    <location>
        <position position="171"/>
    </location>
    <ligand>
        <name>chlorophyll a</name>
        <dbReference type="ChEBI" id="CHEBI:58416"/>
        <label>1</label>
    </ligand>
</feature>
<keyword evidence="12" id="KW-1185">Reference proteome</keyword>
<evidence type="ECO:0000256" key="7">
    <source>
        <dbReference type="ARBA" id="ARBA00022640"/>
    </source>
</evidence>
<keyword evidence="10" id="KW-1133">Transmembrane helix</keyword>
<keyword evidence="10" id="KW-0472">Membrane</keyword>
<dbReference type="OMA" id="ISACYWG"/>
<comment type="subcellular location">
    <subcellularLocation>
        <location evidence="2">Plastid</location>
        <location evidence="2">Chloroplast</location>
    </subcellularLocation>
</comment>
<accession>D7G5Q8</accession>
<gene>
    <name evidence="11" type="primary">LHCP11</name>
    <name evidence="11" type="ORF">Esi_0067_0035</name>
</gene>
<proteinExistence type="inferred from homology"/>
<keyword evidence="7" id="KW-0934">Plastid</keyword>
<dbReference type="InterPro" id="IPR022796">
    <property type="entry name" value="Chloroa_b-bind"/>
</dbReference>
<dbReference type="Proteomes" id="UP000002630">
    <property type="component" value="Linkage Group LG26"/>
</dbReference>
<dbReference type="EMBL" id="FN648894">
    <property type="protein sequence ID" value="CBJ27355.1"/>
    <property type="molecule type" value="Genomic_DNA"/>
</dbReference>
<dbReference type="SUPFAM" id="SSF103511">
    <property type="entry name" value="Chlorophyll a-b binding protein"/>
    <property type="match status" value="1"/>
</dbReference>
<comment type="similarity">
    <text evidence="3">Belongs to the fucoxanthin chlorophyll protein family.</text>
</comment>
<dbReference type="GO" id="GO:0030076">
    <property type="term" value="C:light-harvesting complex"/>
    <property type="evidence" value="ECO:0007669"/>
    <property type="project" value="UniProtKB-KW"/>
</dbReference>
<feature type="binding site" evidence="9">
    <location>
        <position position="60"/>
    </location>
    <ligand>
        <name>chlorophyll a</name>
        <dbReference type="ChEBI" id="CHEBI:58416"/>
        <label>1</label>
    </ligand>
</feature>
<dbReference type="eggNOG" id="ENOG502S2YV">
    <property type="taxonomic scope" value="Eukaryota"/>
</dbReference>
<evidence type="ECO:0000313" key="11">
    <source>
        <dbReference type="EMBL" id="CBJ27355.1"/>
    </source>
</evidence>
<keyword evidence="9" id="KW-0157">Chromophore</keyword>
<reference evidence="11 12" key="1">
    <citation type="journal article" date="2010" name="Nature">
        <title>The Ectocarpus genome and the independent evolution of multicellularity in brown algae.</title>
        <authorList>
            <person name="Cock J.M."/>
            <person name="Sterck L."/>
            <person name="Rouze P."/>
            <person name="Scornet D."/>
            <person name="Allen A.E."/>
            <person name="Amoutzias G."/>
            <person name="Anthouard V."/>
            <person name="Artiguenave F."/>
            <person name="Aury J.M."/>
            <person name="Badger J.H."/>
            <person name="Beszteri B."/>
            <person name="Billiau K."/>
            <person name="Bonnet E."/>
            <person name="Bothwell J.H."/>
            <person name="Bowler C."/>
            <person name="Boyen C."/>
            <person name="Brownlee C."/>
            <person name="Carrano C.J."/>
            <person name="Charrier B."/>
            <person name="Cho G.Y."/>
            <person name="Coelho S.M."/>
            <person name="Collen J."/>
            <person name="Corre E."/>
            <person name="Da Silva C."/>
            <person name="Delage L."/>
            <person name="Delaroque N."/>
            <person name="Dittami S.M."/>
            <person name="Doulbeau S."/>
            <person name="Elias M."/>
            <person name="Farnham G."/>
            <person name="Gachon C.M."/>
            <person name="Gschloessl B."/>
            <person name="Heesch S."/>
            <person name="Jabbari K."/>
            <person name="Jubin C."/>
            <person name="Kawai H."/>
            <person name="Kimura K."/>
            <person name="Kloareg B."/>
            <person name="Kupper F.C."/>
            <person name="Lang D."/>
            <person name="Le Bail A."/>
            <person name="Leblanc C."/>
            <person name="Lerouge P."/>
            <person name="Lohr M."/>
            <person name="Lopez P.J."/>
            <person name="Martens C."/>
            <person name="Maumus F."/>
            <person name="Michel G."/>
            <person name="Miranda-Saavedra D."/>
            <person name="Morales J."/>
            <person name="Moreau H."/>
            <person name="Motomura T."/>
            <person name="Nagasato C."/>
            <person name="Napoli C.A."/>
            <person name="Nelson D.R."/>
            <person name="Nyvall-Collen P."/>
            <person name="Peters A.F."/>
            <person name="Pommier C."/>
            <person name="Potin P."/>
            <person name="Poulain J."/>
            <person name="Quesneville H."/>
            <person name="Read B."/>
            <person name="Rensing S.A."/>
            <person name="Ritter A."/>
            <person name="Rousvoal S."/>
            <person name="Samanta M."/>
            <person name="Samson G."/>
            <person name="Schroeder D.C."/>
            <person name="Segurens B."/>
            <person name="Strittmatter M."/>
            <person name="Tonon T."/>
            <person name="Tregear J.W."/>
            <person name="Valentin K."/>
            <person name="von Dassow P."/>
            <person name="Yamagishi T."/>
            <person name="Van de Peer Y."/>
            <person name="Wincker P."/>
        </authorList>
    </citation>
    <scope>NUCLEOTIDE SEQUENCE [LARGE SCALE GENOMIC DNA]</scope>
    <source>
        <strain evidence="12">Ec32 / CCAP1310/4</strain>
    </source>
</reference>
<keyword evidence="10" id="KW-0812">Transmembrane</keyword>
<feature type="binding site" description="axial binding residue" evidence="9">
    <location>
        <position position="62"/>
    </location>
    <ligand>
        <name>chlorophyll b</name>
        <dbReference type="ChEBI" id="CHEBI:61721"/>
        <label>1</label>
    </ligand>
    <ligandPart>
        <name>Mg</name>
        <dbReference type="ChEBI" id="CHEBI:25107"/>
    </ligandPart>
</feature>
<comment type="subunit">
    <text evidence="4">The LHC complex of chromophytic algae is composed of fucoxanthin, chlorophyll A and C bound non-covalently by fucoxanthin chlorophyll proteins (FCPs). The ratio of pigments in this LHC is; fucoxanthin: chlorophyll C: chlorophyll A; (0.6-1): (0.1-0.3): (1).</text>
</comment>
<dbReference type="Gene3D" id="1.10.3460.10">
    <property type="entry name" value="Chlorophyll a/b binding protein domain"/>
    <property type="match status" value="1"/>
</dbReference>
<evidence type="ECO:0000256" key="3">
    <source>
        <dbReference type="ARBA" id="ARBA00005933"/>
    </source>
</evidence>
<feature type="binding site" evidence="9">
    <location>
        <position position="57"/>
    </location>
    <ligand>
        <name>chlorophyll a</name>
        <dbReference type="ChEBI" id="CHEBI:58416"/>
        <label>1</label>
    </ligand>
</feature>
<dbReference type="STRING" id="2880.D7G5Q8"/>
<dbReference type="InParanoid" id="D7G5Q8"/>
<dbReference type="OrthoDB" id="423598at2759"/>
<evidence type="ECO:0000256" key="2">
    <source>
        <dbReference type="ARBA" id="ARBA00004229"/>
    </source>
</evidence>
<dbReference type="Pfam" id="PF00504">
    <property type="entry name" value="Chloroa_b-bind"/>
    <property type="match status" value="1"/>
</dbReference>
<feature type="transmembrane region" description="Helical" evidence="10">
    <location>
        <begin position="117"/>
        <end position="135"/>
    </location>
</feature>
<dbReference type="GO" id="GO:0009765">
    <property type="term" value="P:photosynthesis, light harvesting"/>
    <property type="evidence" value="ECO:0007669"/>
    <property type="project" value="InterPro"/>
</dbReference>
<evidence type="ECO:0000256" key="5">
    <source>
        <dbReference type="ARBA" id="ARBA00022528"/>
    </source>
</evidence>
<evidence type="ECO:0000256" key="10">
    <source>
        <dbReference type="SAM" id="Phobius"/>
    </source>
</evidence>
<dbReference type="InterPro" id="IPR001344">
    <property type="entry name" value="Chloro_AB-bd_pln"/>
</dbReference>
<keyword evidence="6" id="KW-0602">Photosynthesis</keyword>